<gene>
    <name evidence="2" type="ORF">SAMN04488051_10842</name>
</gene>
<organism evidence="2 3">
    <name type="scientific">Alkalimonas amylolytica</name>
    <dbReference type="NCBI Taxonomy" id="152573"/>
    <lineage>
        <taxon>Bacteria</taxon>
        <taxon>Pseudomonadati</taxon>
        <taxon>Pseudomonadota</taxon>
        <taxon>Gammaproteobacteria</taxon>
        <taxon>Alkalimonas</taxon>
    </lineage>
</organism>
<protein>
    <submittedName>
        <fullName evidence="2">Uncharacterized protein</fullName>
    </submittedName>
</protein>
<dbReference type="RefSeq" id="WP_091344209.1">
    <property type="nucleotide sequence ID" value="NZ_FNRM01000008.1"/>
</dbReference>
<sequence length="98" mass="10715">MSLSLDNNLAATGVAGIFRDTTARPARPQEPAVNSELPEGRGIRRSEKALDTLEQNRSRQNAMPAGAQTSQKTALYQDIANQQQRTELQSMLGIDLYA</sequence>
<dbReference type="OrthoDB" id="6309773at2"/>
<feature type="region of interest" description="Disordered" evidence="1">
    <location>
        <begin position="19"/>
        <end position="46"/>
    </location>
</feature>
<proteinExistence type="predicted"/>
<dbReference type="EMBL" id="FNRM01000008">
    <property type="protein sequence ID" value="SEA89294.1"/>
    <property type="molecule type" value="Genomic_DNA"/>
</dbReference>
<accession>A0A1H4EW82</accession>
<name>A0A1H4EW82_ALKAM</name>
<evidence type="ECO:0000256" key="1">
    <source>
        <dbReference type="SAM" id="MobiDB-lite"/>
    </source>
</evidence>
<dbReference type="AlphaFoldDB" id="A0A1H4EW82"/>
<dbReference type="STRING" id="152573.SAMN04488051_10842"/>
<evidence type="ECO:0000313" key="2">
    <source>
        <dbReference type="EMBL" id="SEA89294.1"/>
    </source>
</evidence>
<reference evidence="2 3" key="1">
    <citation type="submission" date="2016-10" db="EMBL/GenBank/DDBJ databases">
        <authorList>
            <person name="de Groot N.N."/>
        </authorList>
    </citation>
    <scope>NUCLEOTIDE SEQUENCE [LARGE SCALE GENOMIC DNA]</scope>
    <source>
        <strain evidence="2 3">CGMCC 1.3430</strain>
    </source>
</reference>
<dbReference type="Proteomes" id="UP000198773">
    <property type="component" value="Unassembled WGS sequence"/>
</dbReference>
<keyword evidence="3" id="KW-1185">Reference proteome</keyword>
<evidence type="ECO:0000313" key="3">
    <source>
        <dbReference type="Proteomes" id="UP000198773"/>
    </source>
</evidence>